<accession>A0A438KPM8</accession>
<organism evidence="1 2">
    <name type="scientific">Vitis vinifera</name>
    <name type="common">Grape</name>
    <dbReference type="NCBI Taxonomy" id="29760"/>
    <lineage>
        <taxon>Eukaryota</taxon>
        <taxon>Viridiplantae</taxon>
        <taxon>Streptophyta</taxon>
        <taxon>Embryophyta</taxon>
        <taxon>Tracheophyta</taxon>
        <taxon>Spermatophyta</taxon>
        <taxon>Magnoliopsida</taxon>
        <taxon>eudicotyledons</taxon>
        <taxon>Gunneridae</taxon>
        <taxon>Pentapetalae</taxon>
        <taxon>rosids</taxon>
        <taxon>Vitales</taxon>
        <taxon>Vitaceae</taxon>
        <taxon>Viteae</taxon>
        <taxon>Vitis</taxon>
    </lineage>
</organism>
<comment type="caution">
    <text evidence="1">The sequence shown here is derived from an EMBL/GenBank/DDBJ whole genome shotgun (WGS) entry which is preliminary data.</text>
</comment>
<proteinExistence type="predicted"/>
<dbReference type="AlphaFoldDB" id="A0A438KPM8"/>
<sequence>MIDTFPREDPFSILVPAGFNNGGERERARASESVCKRGCSKQCPLGVSEKLEEEQLRSGVEDFEIEVEKKKGKVQATIVERKRGVSSWIKLGPESLGIFIECLESQKDEVMPSRPILGKTFAEVVKLPRRKGRAVARVEVSKKDLSRNLNKLAHCLVGSWDPKSVRGDDLRTVGRSWKALNLGRILVRGFFLRLEKWSPETGCLMEGEKKSEAWVRIVGLPVSLWDRAILRRVGKECRGFLAIDSQMKKLEELQWARILVKLIARRFLTWWKFRSKGVLLLTLWWEVRPVEEDDDARLETQLQSANGTRGQTSGSGRPLVHYRGLDGSSVGPHGGLQLLDPVFSSSFEAGSTSFGPTSLEDPRWVKAMEAFVALSSVGWMIAEAHPNLWKGTEPSLSLGVTPLGEYYDYSGDDRETIQGETPLRMLNAPGPIEDETVNHWELMEVNNGNNEECGKELCLVQTMPREVKGWEEVSWEESDLARNVECKEEGVRSWKLNEAKTLELECNVRGVVRSLGTGRFLDWGALDAYGTTGELLICWDKRTLEVLEMEVGNFSISYRLRNVEDGLV</sequence>
<dbReference type="PANTHER" id="PTHR34427">
    <property type="entry name" value="DUF4283 DOMAIN PROTEIN"/>
    <property type="match status" value="1"/>
</dbReference>
<gene>
    <name evidence="1" type="ORF">CK203_000908</name>
</gene>
<evidence type="ECO:0000313" key="1">
    <source>
        <dbReference type="EMBL" id="RVX23154.1"/>
    </source>
</evidence>
<name>A0A438KPM8_VITVI</name>
<protein>
    <submittedName>
        <fullName evidence="1">Uncharacterized protein</fullName>
    </submittedName>
</protein>
<dbReference type="EMBL" id="QGNW01000001">
    <property type="protein sequence ID" value="RVX23154.1"/>
    <property type="molecule type" value="Genomic_DNA"/>
</dbReference>
<dbReference type="Proteomes" id="UP000288805">
    <property type="component" value="Unassembled WGS sequence"/>
</dbReference>
<reference evidence="1 2" key="1">
    <citation type="journal article" date="2018" name="PLoS Genet.">
        <title>Population sequencing reveals clonal diversity and ancestral inbreeding in the grapevine cultivar Chardonnay.</title>
        <authorList>
            <person name="Roach M.J."/>
            <person name="Johnson D.L."/>
            <person name="Bohlmann J."/>
            <person name="van Vuuren H.J."/>
            <person name="Jones S.J."/>
            <person name="Pretorius I.S."/>
            <person name="Schmidt S.A."/>
            <person name="Borneman A.R."/>
        </authorList>
    </citation>
    <scope>NUCLEOTIDE SEQUENCE [LARGE SCALE GENOMIC DNA]</scope>
    <source>
        <strain evidence="2">cv. Chardonnay</strain>
        <tissue evidence="1">Leaf</tissue>
    </source>
</reference>
<evidence type="ECO:0000313" key="2">
    <source>
        <dbReference type="Proteomes" id="UP000288805"/>
    </source>
</evidence>
<dbReference type="PANTHER" id="PTHR34427:SF5">
    <property type="entry name" value="DUF4283 DOMAIN-CONTAINING PROTEIN"/>
    <property type="match status" value="1"/>
</dbReference>